<reference evidence="2 3" key="1">
    <citation type="submission" date="2020-08" db="EMBL/GenBank/DDBJ databases">
        <title>Genomic Encyclopedia of Type Strains, Phase IV (KMG-IV): sequencing the most valuable type-strain genomes for metagenomic binning, comparative biology and taxonomic classification.</title>
        <authorList>
            <person name="Goeker M."/>
        </authorList>
    </citation>
    <scope>NUCLEOTIDE SEQUENCE [LARGE SCALE GENOMIC DNA]</scope>
    <source>
        <strain evidence="2 3">DSM 23958</strain>
    </source>
</reference>
<feature type="transmembrane region" description="Helical" evidence="1">
    <location>
        <begin position="20"/>
        <end position="40"/>
    </location>
</feature>
<name>A0A840S9Q9_9BURK</name>
<protein>
    <submittedName>
        <fullName evidence="2">Uncharacterized protein</fullName>
    </submittedName>
</protein>
<gene>
    <name evidence="2" type="ORF">HNQ51_003708</name>
</gene>
<keyword evidence="1" id="KW-0812">Transmembrane</keyword>
<dbReference type="Proteomes" id="UP000554837">
    <property type="component" value="Unassembled WGS sequence"/>
</dbReference>
<keyword evidence="1" id="KW-0472">Membrane</keyword>
<evidence type="ECO:0000313" key="2">
    <source>
        <dbReference type="EMBL" id="MBB5206362.1"/>
    </source>
</evidence>
<evidence type="ECO:0000313" key="3">
    <source>
        <dbReference type="Proteomes" id="UP000554837"/>
    </source>
</evidence>
<dbReference type="EMBL" id="JACHHO010000010">
    <property type="protein sequence ID" value="MBB5206362.1"/>
    <property type="molecule type" value="Genomic_DNA"/>
</dbReference>
<comment type="caution">
    <text evidence="2">The sequence shown here is derived from an EMBL/GenBank/DDBJ whole genome shotgun (WGS) entry which is preliminary data.</text>
</comment>
<proteinExistence type="predicted"/>
<organism evidence="2 3">
    <name type="scientific">Inhella inkyongensis</name>
    <dbReference type="NCBI Taxonomy" id="392593"/>
    <lineage>
        <taxon>Bacteria</taxon>
        <taxon>Pseudomonadati</taxon>
        <taxon>Pseudomonadota</taxon>
        <taxon>Betaproteobacteria</taxon>
        <taxon>Burkholderiales</taxon>
        <taxon>Sphaerotilaceae</taxon>
        <taxon>Inhella</taxon>
    </lineage>
</organism>
<keyword evidence="1" id="KW-1133">Transmembrane helix</keyword>
<accession>A0A840S9Q9</accession>
<dbReference type="RefSeq" id="WP_175423508.1">
    <property type="nucleotide sequence ID" value="NZ_CP040709.1"/>
</dbReference>
<dbReference type="AlphaFoldDB" id="A0A840S9Q9"/>
<evidence type="ECO:0000256" key="1">
    <source>
        <dbReference type="SAM" id="Phobius"/>
    </source>
</evidence>
<keyword evidence="3" id="KW-1185">Reference proteome</keyword>
<sequence length="49" mass="5513">MTEKQEEGNSGSIKWNMKNLILITLEAVVLVIGLWMHPVFESSPARTLT</sequence>